<keyword evidence="1" id="KW-0645">Protease</keyword>
<proteinExistence type="predicted"/>
<name>A0ACB8V0X3_9EURO</name>
<comment type="caution">
    <text evidence="1">The sequence shown here is derived from an EMBL/GenBank/DDBJ whole genome shotgun (WGS) entry which is preliminary data.</text>
</comment>
<dbReference type="EMBL" id="JALBCA010000020">
    <property type="protein sequence ID" value="KAI2389988.1"/>
    <property type="molecule type" value="Genomic_DNA"/>
</dbReference>
<accession>A0ACB8V0X3</accession>
<keyword evidence="1" id="KW-0121">Carboxypeptidase</keyword>
<reference evidence="1" key="1">
    <citation type="journal article" date="2022" name="bioRxiv">
        <title>Population genetic analysis of Ophidiomyces ophidiicola, the causative agent of snake fungal disease, indicates recent introductions to the USA.</title>
        <authorList>
            <person name="Ladner J.T."/>
            <person name="Palmer J.M."/>
            <person name="Ettinger C.L."/>
            <person name="Stajich J.E."/>
            <person name="Farrell T.M."/>
            <person name="Glorioso B.M."/>
            <person name="Lawson B."/>
            <person name="Price S.J."/>
            <person name="Stengle A.G."/>
            <person name="Grear D.A."/>
            <person name="Lorch J.M."/>
        </authorList>
    </citation>
    <scope>NUCLEOTIDE SEQUENCE</scope>
    <source>
        <strain evidence="1">NWHC 24266-5</strain>
    </source>
</reference>
<evidence type="ECO:0000313" key="1">
    <source>
        <dbReference type="EMBL" id="KAI2389988.1"/>
    </source>
</evidence>
<sequence>MFSFLASIRTRSVLAATKSAAEYYVRSIPGQPEGALLKMHAGHIEVDPKNNGNLFFWHFQNRHIDNRQRTVIWLNGGPGCSSMDGALMEVGPYRLKDDHTLVYNEGSWDEFANLLFVDQPVGTGFSYVNTDSYIHELDEMAAHFIIFLERFFELFPQYEHDDLYFAGESYAGQYLPYIAKAVLDHNRKASVVAEKRTWKLSGLIIGNAWLSPVEQYLSYMPFAFKEHLLKTGTDATQKVEKAHAECITELDRNGGRDLINVGVCEQVLTTILDVTQEDGKCYNMYDVRLRDSHPACGMHWPPDLQQITPYLRRTDVKHALNINDDKKTGWQECTGSVSSSFRARNSKPAVQLLPGILEAGVPVVLFSGAKDFICNHIGTEELIHRMTWSGGTGFELSPGVWAPRRDWTFEKESVGYFQEARNLTYVLFYNASHMVPFDYARRSRDMLDRFLGVDITSIGGDPADSRLDGEQGALTSVGSHPNSTVADKLEKEKLKAAAWRAYYKSGEIALVVVAVAAVAWGLFIWRSRRRAHRLGGSSGGGPDGGGAYSGIYPNLNGFSSSSLPRFRSKSRRGADEDVEAAAEFDVLESNLHREVGGRLSTAERDHYSVGDDSDDDDEEEAEDGKPGEEKPLHRAGAARSGSHS</sequence>
<organism evidence="1">
    <name type="scientific">Ophidiomyces ophidiicola</name>
    <dbReference type="NCBI Taxonomy" id="1387563"/>
    <lineage>
        <taxon>Eukaryota</taxon>
        <taxon>Fungi</taxon>
        <taxon>Dikarya</taxon>
        <taxon>Ascomycota</taxon>
        <taxon>Pezizomycotina</taxon>
        <taxon>Eurotiomycetes</taxon>
        <taxon>Eurotiomycetidae</taxon>
        <taxon>Onygenales</taxon>
        <taxon>Onygenaceae</taxon>
        <taxon>Ophidiomyces</taxon>
    </lineage>
</organism>
<dbReference type="EC" id="3.4.16.6" evidence="1"/>
<gene>
    <name evidence="1" type="primary">KEX1</name>
    <name evidence="1" type="ORF">LOY88_001796</name>
</gene>
<keyword evidence="1" id="KW-0378">Hydrolase</keyword>
<protein>
    <submittedName>
        <fullName evidence="1">Cell death protease</fullName>
        <ecNumber evidence="1">3.4.16.6</ecNumber>
    </submittedName>
</protein>